<dbReference type="InterPro" id="IPR043128">
    <property type="entry name" value="Rev_trsase/Diguanyl_cyclase"/>
</dbReference>
<organism evidence="6 7">
    <name type="scientific">Hyphobacterium vulgare</name>
    <dbReference type="NCBI Taxonomy" id="1736751"/>
    <lineage>
        <taxon>Bacteria</taxon>
        <taxon>Pseudomonadati</taxon>
        <taxon>Pseudomonadota</taxon>
        <taxon>Alphaproteobacteria</taxon>
        <taxon>Maricaulales</taxon>
        <taxon>Maricaulaceae</taxon>
        <taxon>Hyphobacterium</taxon>
    </lineage>
</organism>
<keyword evidence="7" id="KW-1185">Reference proteome</keyword>
<keyword evidence="3" id="KW-0175">Coiled coil</keyword>
<evidence type="ECO:0000313" key="6">
    <source>
        <dbReference type="EMBL" id="MFC2925728.1"/>
    </source>
</evidence>
<sequence length="245" mass="25925">MRIGRLDQSGSTRAAGETKRTSSSSSSTAAGTAAAPRDAASIMGVPEPELTPNVQRALLTLMGEVDQLRQETEKLRTRVRELESLADHDAMLPVLNRRAFVREVSKALALAERHNAPSALVFFDLNGFKAINDTHGHAAGDVALHHVVSLIASHLRETDAIGRLGGDEFGVVLTLSTQSAAETKAQQLAALIADTPFEHEGKALQVGAAWGVWPLEAGMTTDVALAEADAAMYANKAAIKERAAS</sequence>
<feature type="compositionally biased region" description="Low complexity" evidence="4">
    <location>
        <begin position="21"/>
        <end position="37"/>
    </location>
</feature>
<evidence type="ECO:0000256" key="1">
    <source>
        <dbReference type="ARBA" id="ARBA00012528"/>
    </source>
</evidence>
<dbReference type="InterPro" id="IPR000160">
    <property type="entry name" value="GGDEF_dom"/>
</dbReference>
<accession>A0ABV6ZWD8</accession>
<dbReference type="EC" id="2.7.7.65" evidence="1"/>
<dbReference type="PANTHER" id="PTHR45138">
    <property type="entry name" value="REGULATORY COMPONENTS OF SENSORY TRANSDUCTION SYSTEM"/>
    <property type="match status" value="1"/>
</dbReference>
<dbReference type="InterPro" id="IPR029787">
    <property type="entry name" value="Nucleotide_cyclase"/>
</dbReference>
<dbReference type="EMBL" id="JBHRSV010000007">
    <property type="protein sequence ID" value="MFC2925728.1"/>
    <property type="molecule type" value="Genomic_DNA"/>
</dbReference>
<dbReference type="Pfam" id="PF00990">
    <property type="entry name" value="GGDEF"/>
    <property type="match status" value="1"/>
</dbReference>
<name>A0ABV6ZWD8_9PROT</name>
<evidence type="ECO:0000256" key="2">
    <source>
        <dbReference type="ARBA" id="ARBA00034247"/>
    </source>
</evidence>
<feature type="region of interest" description="Disordered" evidence="4">
    <location>
        <begin position="1"/>
        <end position="37"/>
    </location>
</feature>
<dbReference type="NCBIfam" id="TIGR00254">
    <property type="entry name" value="GGDEF"/>
    <property type="match status" value="1"/>
</dbReference>
<feature type="domain" description="GGDEF" evidence="5">
    <location>
        <begin position="116"/>
        <end position="245"/>
    </location>
</feature>
<gene>
    <name evidence="6" type="ORF">ACFOOR_06385</name>
</gene>
<proteinExistence type="predicted"/>
<dbReference type="Gene3D" id="3.30.70.270">
    <property type="match status" value="1"/>
</dbReference>
<dbReference type="RefSeq" id="WP_343165633.1">
    <property type="nucleotide sequence ID" value="NZ_JBHRSV010000007.1"/>
</dbReference>
<comment type="caution">
    <text evidence="6">The sequence shown here is derived from an EMBL/GenBank/DDBJ whole genome shotgun (WGS) entry which is preliminary data.</text>
</comment>
<dbReference type="PANTHER" id="PTHR45138:SF9">
    <property type="entry name" value="DIGUANYLATE CYCLASE DGCM-RELATED"/>
    <property type="match status" value="1"/>
</dbReference>
<evidence type="ECO:0000256" key="3">
    <source>
        <dbReference type="SAM" id="Coils"/>
    </source>
</evidence>
<dbReference type="Proteomes" id="UP001595379">
    <property type="component" value="Unassembled WGS sequence"/>
</dbReference>
<comment type="catalytic activity">
    <reaction evidence="2">
        <text>2 GTP = 3',3'-c-di-GMP + 2 diphosphate</text>
        <dbReference type="Rhea" id="RHEA:24898"/>
        <dbReference type="ChEBI" id="CHEBI:33019"/>
        <dbReference type="ChEBI" id="CHEBI:37565"/>
        <dbReference type="ChEBI" id="CHEBI:58805"/>
        <dbReference type="EC" id="2.7.7.65"/>
    </reaction>
</comment>
<evidence type="ECO:0000256" key="4">
    <source>
        <dbReference type="SAM" id="MobiDB-lite"/>
    </source>
</evidence>
<feature type="coiled-coil region" evidence="3">
    <location>
        <begin position="58"/>
        <end position="85"/>
    </location>
</feature>
<dbReference type="PROSITE" id="PS50887">
    <property type="entry name" value="GGDEF"/>
    <property type="match status" value="1"/>
</dbReference>
<dbReference type="CDD" id="cd01949">
    <property type="entry name" value="GGDEF"/>
    <property type="match status" value="1"/>
</dbReference>
<dbReference type="InterPro" id="IPR050469">
    <property type="entry name" value="Diguanylate_Cyclase"/>
</dbReference>
<evidence type="ECO:0000259" key="5">
    <source>
        <dbReference type="PROSITE" id="PS50887"/>
    </source>
</evidence>
<dbReference type="SUPFAM" id="SSF55073">
    <property type="entry name" value="Nucleotide cyclase"/>
    <property type="match status" value="1"/>
</dbReference>
<protein>
    <recommendedName>
        <fullName evidence="1">diguanylate cyclase</fullName>
        <ecNumber evidence="1">2.7.7.65</ecNumber>
    </recommendedName>
</protein>
<evidence type="ECO:0000313" key="7">
    <source>
        <dbReference type="Proteomes" id="UP001595379"/>
    </source>
</evidence>
<dbReference type="SMART" id="SM00267">
    <property type="entry name" value="GGDEF"/>
    <property type="match status" value="1"/>
</dbReference>
<reference evidence="7" key="1">
    <citation type="journal article" date="2019" name="Int. J. Syst. Evol. Microbiol.">
        <title>The Global Catalogue of Microorganisms (GCM) 10K type strain sequencing project: providing services to taxonomists for standard genome sequencing and annotation.</title>
        <authorList>
            <consortium name="The Broad Institute Genomics Platform"/>
            <consortium name="The Broad Institute Genome Sequencing Center for Infectious Disease"/>
            <person name="Wu L."/>
            <person name="Ma J."/>
        </authorList>
    </citation>
    <scope>NUCLEOTIDE SEQUENCE [LARGE SCALE GENOMIC DNA]</scope>
    <source>
        <strain evidence="7">KCTC 52487</strain>
    </source>
</reference>